<dbReference type="SUPFAM" id="SSF53850">
    <property type="entry name" value="Periplasmic binding protein-like II"/>
    <property type="match status" value="1"/>
</dbReference>
<reference evidence="6 7" key="1">
    <citation type="submission" date="2020-10" db="EMBL/GenBank/DDBJ databases">
        <title>Sequencing the genomes of 1000 actinobacteria strains.</title>
        <authorList>
            <person name="Klenk H.-P."/>
        </authorList>
    </citation>
    <scope>NUCLEOTIDE SEQUENCE [LARGE SCALE GENOMIC DNA]</scope>
    <source>
        <strain evidence="6 7">DSM 7307</strain>
    </source>
</reference>
<dbReference type="Gene3D" id="3.40.190.290">
    <property type="match status" value="1"/>
</dbReference>
<dbReference type="Pfam" id="PF03466">
    <property type="entry name" value="LysR_substrate"/>
    <property type="match status" value="1"/>
</dbReference>
<evidence type="ECO:0000259" key="5">
    <source>
        <dbReference type="PROSITE" id="PS50931"/>
    </source>
</evidence>
<dbReference type="RefSeq" id="WP_192732925.1">
    <property type="nucleotide sequence ID" value="NZ_BAAAVL010000015.1"/>
</dbReference>
<dbReference type="Proteomes" id="UP000620262">
    <property type="component" value="Unassembled WGS sequence"/>
</dbReference>
<dbReference type="Gene3D" id="1.10.10.10">
    <property type="entry name" value="Winged helix-like DNA-binding domain superfamily/Winged helix DNA-binding domain"/>
    <property type="match status" value="1"/>
</dbReference>
<feature type="domain" description="HTH lysR-type" evidence="5">
    <location>
        <begin position="4"/>
        <end position="61"/>
    </location>
</feature>
<evidence type="ECO:0000256" key="3">
    <source>
        <dbReference type="ARBA" id="ARBA00023125"/>
    </source>
</evidence>
<name>A0ABR9J2P5_RHIVS</name>
<evidence type="ECO:0000256" key="2">
    <source>
        <dbReference type="ARBA" id="ARBA00023015"/>
    </source>
</evidence>
<evidence type="ECO:0000313" key="7">
    <source>
        <dbReference type="Proteomes" id="UP000620262"/>
    </source>
</evidence>
<dbReference type="PANTHER" id="PTHR30537:SF1">
    <property type="entry name" value="HTH-TYPE TRANSCRIPTIONAL REGULATOR PGRR"/>
    <property type="match status" value="1"/>
</dbReference>
<dbReference type="PROSITE" id="PS50931">
    <property type="entry name" value="HTH_LYSR"/>
    <property type="match status" value="1"/>
</dbReference>
<dbReference type="CDD" id="cd08474">
    <property type="entry name" value="PBP2_CrgA_like_5"/>
    <property type="match status" value="1"/>
</dbReference>
<proteinExistence type="inferred from homology"/>
<evidence type="ECO:0000256" key="1">
    <source>
        <dbReference type="ARBA" id="ARBA00009437"/>
    </source>
</evidence>
<dbReference type="Pfam" id="PF00126">
    <property type="entry name" value="HTH_1"/>
    <property type="match status" value="1"/>
</dbReference>
<keyword evidence="3 6" id="KW-0238">DNA-binding</keyword>
<dbReference type="InterPro" id="IPR058163">
    <property type="entry name" value="LysR-type_TF_proteobact-type"/>
</dbReference>
<keyword evidence="4" id="KW-0804">Transcription</keyword>
<comment type="caution">
    <text evidence="6">The sequence shown here is derived from an EMBL/GenBank/DDBJ whole genome shotgun (WGS) entry which is preliminary data.</text>
</comment>
<keyword evidence="7" id="KW-1185">Reference proteome</keyword>
<dbReference type="PANTHER" id="PTHR30537">
    <property type="entry name" value="HTH-TYPE TRANSCRIPTIONAL REGULATOR"/>
    <property type="match status" value="1"/>
</dbReference>
<keyword evidence="2" id="KW-0805">Transcription regulation</keyword>
<dbReference type="EMBL" id="JADBEC010000003">
    <property type="protein sequence ID" value="MBE1509317.1"/>
    <property type="molecule type" value="Genomic_DNA"/>
</dbReference>
<evidence type="ECO:0000313" key="6">
    <source>
        <dbReference type="EMBL" id="MBE1509317.1"/>
    </source>
</evidence>
<dbReference type="PRINTS" id="PR00039">
    <property type="entry name" value="HTHLYSR"/>
</dbReference>
<comment type="similarity">
    <text evidence="1">Belongs to the LysR transcriptional regulatory family.</text>
</comment>
<accession>A0ABR9J2P5</accession>
<protein>
    <submittedName>
        <fullName evidence="6">DNA-binding transcriptional LysR family regulator</fullName>
    </submittedName>
</protein>
<dbReference type="InterPro" id="IPR005119">
    <property type="entry name" value="LysR_subst-bd"/>
</dbReference>
<dbReference type="InterPro" id="IPR036388">
    <property type="entry name" value="WH-like_DNA-bd_sf"/>
</dbReference>
<gene>
    <name evidence="6" type="ORF">H4W29_006564</name>
</gene>
<dbReference type="SUPFAM" id="SSF46785">
    <property type="entry name" value="Winged helix' DNA-binding domain"/>
    <property type="match status" value="1"/>
</dbReference>
<sequence>MSRTNLDDIAAFLTVAREGSFTRAAAMLGVSQSALSQTVRGLEERMGLRLLTRTTRKISPTDAGERLILSVGPRIEEINAELAQLSALREKPSGTVRISAGEQAAELILLPAVERLLPQYPDIAIEIVVDNGLTDIVAERLDAGVRLGEQVAKDMVAVRIGPDARMAVVGSPDYFEGRNRPRTPHELTEHNCINLRLPTAGGFYAWEFDQAGRELRVRVEGQLAVNTGALAVKAALSGAGLAFVLEDRVRDDLDAGRLTRVLADWCPPFSGFHLYYPSRRQPTPAFAVVVDALRYRG</sequence>
<evidence type="ECO:0000256" key="4">
    <source>
        <dbReference type="ARBA" id="ARBA00023163"/>
    </source>
</evidence>
<dbReference type="InterPro" id="IPR036390">
    <property type="entry name" value="WH_DNA-bd_sf"/>
</dbReference>
<dbReference type="GO" id="GO:0003677">
    <property type="term" value="F:DNA binding"/>
    <property type="evidence" value="ECO:0007669"/>
    <property type="project" value="UniProtKB-KW"/>
</dbReference>
<dbReference type="InterPro" id="IPR000847">
    <property type="entry name" value="LysR_HTH_N"/>
</dbReference>
<organism evidence="6 7">
    <name type="scientific">Rhizobium viscosum</name>
    <name type="common">Arthrobacter viscosus</name>
    <dbReference type="NCBI Taxonomy" id="1673"/>
    <lineage>
        <taxon>Bacteria</taxon>
        <taxon>Pseudomonadati</taxon>
        <taxon>Pseudomonadota</taxon>
        <taxon>Alphaproteobacteria</taxon>
        <taxon>Hyphomicrobiales</taxon>
        <taxon>Rhizobiaceae</taxon>
        <taxon>Rhizobium/Agrobacterium group</taxon>
        <taxon>Rhizobium</taxon>
    </lineage>
</organism>